<dbReference type="NCBIfam" id="TIGR01730">
    <property type="entry name" value="RND_mfp"/>
    <property type="match status" value="1"/>
</dbReference>
<proteinExistence type="inferred from homology"/>
<dbReference type="GO" id="GO:0015562">
    <property type="term" value="F:efflux transmembrane transporter activity"/>
    <property type="evidence" value="ECO:0007669"/>
    <property type="project" value="TreeGrafter"/>
</dbReference>
<evidence type="ECO:0000259" key="4">
    <source>
        <dbReference type="Pfam" id="PF25954"/>
    </source>
</evidence>
<dbReference type="SUPFAM" id="SSF111369">
    <property type="entry name" value="HlyD-like secretion proteins"/>
    <property type="match status" value="1"/>
</dbReference>
<dbReference type="GO" id="GO:1990281">
    <property type="term" value="C:efflux pump complex"/>
    <property type="evidence" value="ECO:0007669"/>
    <property type="project" value="TreeGrafter"/>
</dbReference>
<keyword evidence="3" id="KW-0472">Membrane</keyword>
<dbReference type="InterPro" id="IPR058792">
    <property type="entry name" value="Beta-barrel_RND_2"/>
</dbReference>
<sequence>MQTLQKLLPKYTIALAIVFLVTVTYLVTRGNTVEVEAEEVVYAELVQAVYATGFVEADAVANLSAELSGTVRSVGALEGERVSAGQTIITFDSPQPELAVREARAAYDEQLALASGTKLRFARTRNLFGEGAVSRQDLDDAEKNRRQAEELLEQKRLRLKIQEDELKKLAIIAPFDGVLALQSLKTGDYVTAGTLVARVIDISGYVVNVEIDELDVPRIRPGQKAVIVFDAMPEKRFDAAVSRIVPQTDTVTKTSKVYLQFTVPIQAIQAGMTATANIIYNTRSRALLVRKSSVFDENHVSHVWKIEKGKLKKQALKTGAGDLAFVEVLDGLRKGDWVIPVPQERFREGMDVKITEKSVRQ</sequence>
<dbReference type="Gene3D" id="2.40.50.100">
    <property type="match status" value="1"/>
</dbReference>
<accession>A0A101JNK4</accession>
<evidence type="ECO:0000259" key="5">
    <source>
        <dbReference type="Pfam" id="PF25973"/>
    </source>
</evidence>
<feature type="coiled-coil region" evidence="2">
    <location>
        <begin position="138"/>
        <end position="172"/>
    </location>
</feature>
<feature type="domain" description="CzcB-like barrel-sandwich hybrid" evidence="5">
    <location>
        <begin position="60"/>
        <end position="200"/>
    </location>
</feature>
<comment type="caution">
    <text evidence="6">The sequence shown here is derived from an EMBL/GenBank/DDBJ whole genome shotgun (WGS) entry which is preliminary data.</text>
</comment>
<protein>
    <submittedName>
        <fullName evidence="6">RND transporter</fullName>
    </submittedName>
</protein>
<dbReference type="Gene3D" id="2.40.30.170">
    <property type="match status" value="1"/>
</dbReference>
<dbReference type="Proteomes" id="UP000053937">
    <property type="component" value="Unassembled WGS sequence"/>
</dbReference>
<evidence type="ECO:0000256" key="3">
    <source>
        <dbReference type="SAM" id="Phobius"/>
    </source>
</evidence>
<evidence type="ECO:0000256" key="2">
    <source>
        <dbReference type="SAM" id="Coils"/>
    </source>
</evidence>
<dbReference type="PANTHER" id="PTHR30469">
    <property type="entry name" value="MULTIDRUG RESISTANCE PROTEIN MDTA"/>
    <property type="match status" value="1"/>
</dbReference>
<reference evidence="6 7" key="1">
    <citation type="submission" date="2015-10" db="EMBL/GenBank/DDBJ databases">
        <title>Draft Genome Sequence of Chlorobium limicola strain Frasassi Growing under Artificial Lighting in the Frasassi Cave System.</title>
        <authorList>
            <person name="Mansor M."/>
            <person name="Macalady J."/>
        </authorList>
    </citation>
    <scope>NUCLEOTIDE SEQUENCE [LARGE SCALE GENOMIC DNA]</scope>
    <source>
        <strain evidence="6 7">Frasassi</strain>
    </source>
</reference>
<gene>
    <name evidence="6" type="ORF">ASB62_04830</name>
</gene>
<dbReference type="Gene3D" id="2.40.420.20">
    <property type="match status" value="1"/>
</dbReference>
<dbReference type="Gene3D" id="1.10.287.470">
    <property type="entry name" value="Helix hairpin bin"/>
    <property type="match status" value="1"/>
</dbReference>
<dbReference type="AlphaFoldDB" id="A0A101JNK4"/>
<keyword evidence="2" id="KW-0175">Coiled coil</keyword>
<evidence type="ECO:0000313" key="7">
    <source>
        <dbReference type="Proteomes" id="UP000053937"/>
    </source>
</evidence>
<dbReference type="Pfam" id="PF25973">
    <property type="entry name" value="BSH_CzcB"/>
    <property type="match status" value="1"/>
</dbReference>
<name>A0A101JNK4_CHLLI</name>
<keyword evidence="7" id="KW-1185">Reference proteome</keyword>
<dbReference type="Pfam" id="PF25954">
    <property type="entry name" value="Beta-barrel_RND_2"/>
    <property type="match status" value="1"/>
</dbReference>
<organism evidence="6 7">
    <name type="scientific">Chlorobium limicola</name>
    <dbReference type="NCBI Taxonomy" id="1092"/>
    <lineage>
        <taxon>Bacteria</taxon>
        <taxon>Pseudomonadati</taxon>
        <taxon>Chlorobiota</taxon>
        <taxon>Chlorobiia</taxon>
        <taxon>Chlorobiales</taxon>
        <taxon>Chlorobiaceae</taxon>
        <taxon>Chlorobium/Pelodictyon group</taxon>
        <taxon>Chlorobium</taxon>
    </lineage>
</organism>
<keyword evidence="3" id="KW-1133">Transmembrane helix</keyword>
<feature type="domain" description="CusB-like beta-barrel" evidence="4">
    <location>
        <begin position="207"/>
        <end position="278"/>
    </location>
</feature>
<dbReference type="InterPro" id="IPR058647">
    <property type="entry name" value="BSH_CzcB-like"/>
</dbReference>
<feature type="transmembrane region" description="Helical" evidence="3">
    <location>
        <begin position="7"/>
        <end position="27"/>
    </location>
</feature>
<dbReference type="EMBL" id="LMBR01000108">
    <property type="protein sequence ID" value="KUL30113.1"/>
    <property type="molecule type" value="Genomic_DNA"/>
</dbReference>
<comment type="similarity">
    <text evidence="1">Belongs to the membrane fusion protein (MFP) (TC 8.A.1) family.</text>
</comment>
<keyword evidence="3" id="KW-0812">Transmembrane</keyword>
<dbReference type="OrthoDB" id="9784685at2"/>
<evidence type="ECO:0000313" key="6">
    <source>
        <dbReference type="EMBL" id="KUL30113.1"/>
    </source>
</evidence>
<dbReference type="RefSeq" id="WP_059138859.1">
    <property type="nucleotide sequence ID" value="NZ_LMBR01000108.1"/>
</dbReference>
<evidence type="ECO:0000256" key="1">
    <source>
        <dbReference type="ARBA" id="ARBA00009477"/>
    </source>
</evidence>
<dbReference type="InterPro" id="IPR006143">
    <property type="entry name" value="RND_pump_MFP"/>
</dbReference>